<proteinExistence type="predicted"/>
<evidence type="ECO:0000313" key="4">
    <source>
        <dbReference type="EMBL" id="GCD41567.1"/>
    </source>
</evidence>
<dbReference type="AlphaFoldDB" id="A0A401VWW7"/>
<dbReference type="SMART" id="SM00740">
    <property type="entry name" value="PASTA"/>
    <property type="match status" value="1"/>
</dbReference>
<dbReference type="PROSITE" id="PS51178">
    <property type="entry name" value="PASTA"/>
    <property type="match status" value="1"/>
</dbReference>
<reference evidence="4 5" key="1">
    <citation type="submission" date="2018-11" db="EMBL/GenBank/DDBJ databases">
        <title>Whole genome sequence of Streptomyces paromomycinus NBRC 15454(T).</title>
        <authorList>
            <person name="Komaki H."/>
            <person name="Tamura T."/>
        </authorList>
    </citation>
    <scope>NUCLEOTIDE SEQUENCE [LARGE SCALE GENOMIC DNA]</scope>
    <source>
        <strain evidence="4 5">NBRC 15454</strain>
    </source>
</reference>
<dbReference type="Pfam" id="PF03793">
    <property type="entry name" value="PASTA"/>
    <property type="match status" value="1"/>
</dbReference>
<dbReference type="PROSITE" id="PS51257">
    <property type="entry name" value="PROKAR_LIPOPROTEIN"/>
    <property type="match status" value="1"/>
</dbReference>
<name>A0A401VWW7_STREY</name>
<accession>A0A401VWW7</accession>
<dbReference type="EMBL" id="BHZD01000001">
    <property type="protein sequence ID" value="GCD41567.1"/>
    <property type="molecule type" value="Genomic_DNA"/>
</dbReference>
<dbReference type="Proteomes" id="UP000286746">
    <property type="component" value="Unassembled WGS sequence"/>
</dbReference>
<protein>
    <recommendedName>
        <fullName evidence="3">PASTA domain-containing protein</fullName>
    </recommendedName>
</protein>
<keyword evidence="5" id="KW-1185">Reference proteome</keyword>
<evidence type="ECO:0000313" key="5">
    <source>
        <dbReference type="Proteomes" id="UP000286746"/>
    </source>
</evidence>
<feature type="domain" description="PASTA" evidence="3">
    <location>
        <begin position="144"/>
        <end position="213"/>
    </location>
</feature>
<feature type="signal peptide" evidence="2">
    <location>
        <begin position="1"/>
        <end position="26"/>
    </location>
</feature>
<dbReference type="CDD" id="cd06577">
    <property type="entry name" value="PASTA_pknB"/>
    <property type="match status" value="1"/>
</dbReference>
<evidence type="ECO:0000259" key="3">
    <source>
        <dbReference type="PROSITE" id="PS51178"/>
    </source>
</evidence>
<feature type="chain" id="PRO_5019325279" description="PASTA domain-containing protein" evidence="2">
    <location>
        <begin position="27"/>
        <end position="218"/>
    </location>
</feature>
<sequence>MHRTTVTAAALAVLCLGLTACQPAGSADGAAGSPTKAAAEPGVAAETTPGPAPARKATLPDLVGKGLQSAQDSAQAAGFRLLRSHDALGRGRMQALDRNWKVCTQTPGPGQADTGRTVDFGAVKLTESCPETDAGSGAAADVSAGAGSAMPDFRDKSVKVARRALDAGTSVTVKDASGRGRMVLVESNWKVCRQSPAAGTKVDGQPVTLEAVKFQEDC</sequence>
<dbReference type="Gene3D" id="3.30.10.20">
    <property type="match status" value="2"/>
</dbReference>
<dbReference type="RefSeq" id="WP_125052529.1">
    <property type="nucleotide sequence ID" value="NZ_BHZD01000001.1"/>
</dbReference>
<organism evidence="4 5">
    <name type="scientific">Streptomyces paromomycinus</name>
    <name type="common">Streptomyces rimosus subsp. paromomycinus</name>
    <dbReference type="NCBI Taxonomy" id="92743"/>
    <lineage>
        <taxon>Bacteria</taxon>
        <taxon>Bacillati</taxon>
        <taxon>Actinomycetota</taxon>
        <taxon>Actinomycetes</taxon>
        <taxon>Kitasatosporales</taxon>
        <taxon>Streptomycetaceae</taxon>
        <taxon>Streptomyces</taxon>
    </lineage>
</organism>
<evidence type="ECO:0000256" key="1">
    <source>
        <dbReference type="SAM" id="MobiDB-lite"/>
    </source>
</evidence>
<evidence type="ECO:0000256" key="2">
    <source>
        <dbReference type="SAM" id="SignalP"/>
    </source>
</evidence>
<gene>
    <name evidence="4" type="ORF">GKJPGBOP_01223</name>
</gene>
<keyword evidence="2" id="KW-0732">Signal</keyword>
<feature type="region of interest" description="Disordered" evidence="1">
    <location>
        <begin position="26"/>
        <end position="54"/>
    </location>
</feature>
<dbReference type="InterPro" id="IPR005543">
    <property type="entry name" value="PASTA_dom"/>
</dbReference>
<comment type="caution">
    <text evidence="4">The sequence shown here is derived from an EMBL/GenBank/DDBJ whole genome shotgun (WGS) entry which is preliminary data.</text>
</comment>